<dbReference type="Pfam" id="PF15410">
    <property type="entry name" value="PH_9"/>
    <property type="match status" value="1"/>
</dbReference>
<keyword evidence="4" id="KW-1185">Reference proteome</keyword>
<dbReference type="InterPro" id="IPR041681">
    <property type="entry name" value="PH_9"/>
</dbReference>
<dbReference type="Ensembl" id="ENSSGRT00000108195.1">
    <property type="protein sequence ID" value="ENSSGRP00000101736.1"/>
    <property type="gene ID" value="ENSSGRG00000050607.1"/>
</dbReference>
<dbReference type="PANTHER" id="PTHR10663:SF334">
    <property type="entry name" value="PH AND SEC7 DOMAIN-CONTAINING PROTEIN 1"/>
    <property type="match status" value="1"/>
</dbReference>
<feature type="domain" description="Pleckstrin homology" evidence="2">
    <location>
        <begin position="72"/>
        <end position="130"/>
    </location>
</feature>
<dbReference type="PANTHER" id="PTHR10663">
    <property type="entry name" value="GUANYL-NUCLEOTIDE EXCHANGE FACTOR"/>
    <property type="match status" value="1"/>
</dbReference>
<dbReference type="Proteomes" id="UP000472262">
    <property type="component" value="Unassembled WGS sequence"/>
</dbReference>
<dbReference type="Gene3D" id="2.30.29.30">
    <property type="entry name" value="Pleckstrin-homology domain (PH domain)/Phosphotyrosine-binding domain (PTB)"/>
    <property type="match status" value="1"/>
</dbReference>
<feature type="compositionally biased region" description="Basic and acidic residues" evidence="1">
    <location>
        <begin position="132"/>
        <end position="149"/>
    </location>
</feature>
<name>A0A672SL05_SINGR</name>
<evidence type="ECO:0000313" key="3">
    <source>
        <dbReference type="Ensembl" id="ENSSGRP00000101736.1"/>
    </source>
</evidence>
<dbReference type="InterPro" id="IPR011993">
    <property type="entry name" value="PH-like_dom_sf"/>
</dbReference>
<reference evidence="3" key="2">
    <citation type="submission" date="2025-09" db="UniProtKB">
        <authorList>
            <consortium name="Ensembl"/>
        </authorList>
    </citation>
    <scope>IDENTIFICATION</scope>
</reference>
<accession>A0A672SL05</accession>
<reference evidence="3" key="1">
    <citation type="submission" date="2025-08" db="UniProtKB">
        <authorList>
            <consortium name="Ensembl"/>
        </authorList>
    </citation>
    <scope>IDENTIFICATION</scope>
</reference>
<evidence type="ECO:0000256" key="1">
    <source>
        <dbReference type="SAM" id="MobiDB-lite"/>
    </source>
</evidence>
<dbReference type="SUPFAM" id="SSF50729">
    <property type="entry name" value="PH domain-like"/>
    <property type="match status" value="1"/>
</dbReference>
<feature type="compositionally biased region" description="Polar residues" evidence="1">
    <location>
        <begin position="193"/>
        <end position="206"/>
    </location>
</feature>
<proteinExistence type="predicted"/>
<feature type="region of interest" description="Disordered" evidence="1">
    <location>
        <begin position="129"/>
        <end position="149"/>
    </location>
</feature>
<feature type="compositionally biased region" description="Low complexity" evidence="1">
    <location>
        <begin position="207"/>
        <end position="219"/>
    </location>
</feature>
<evidence type="ECO:0000259" key="2">
    <source>
        <dbReference type="Pfam" id="PF15410"/>
    </source>
</evidence>
<dbReference type="InParanoid" id="A0A672SL05"/>
<feature type="region of interest" description="Disordered" evidence="1">
    <location>
        <begin position="191"/>
        <end position="237"/>
    </location>
</feature>
<dbReference type="AlphaFoldDB" id="A0A672SL05"/>
<protein>
    <submittedName>
        <fullName evidence="3">Pleckstrin and Sec7 domain containing a</fullName>
    </submittedName>
</protein>
<sequence>KGHHSLYESIMQTTVHNKALVCVFYSDEEELRKSFSELDGRKDSTSHTMKRISSGGNALISVAQQSSAQVYVNGFLVRKVHADSDGKRTPRGKRGWKTFYAILKGLILYLQKSHETRFRAISAELQELRSTPQDRKSKSRDQEEYKQREEYMDFEKTRYGTYAMLLRAKIRMGETDLEAFEARLFDDGGLQRAHSSPTLPQDNSYASSTKESSRSSGSSKRTKRSDSQRHSNRQAVK</sequence>
<dbReference type="OMA" id="LYESIMQ"/>
<organism evidence="3 4">
    <name type="scientific">Sinocyclocheilus grahami</name>
    <name type="common">Dianchi golden-line fish</name>
    <name type="synonym">Barbus grahami</name>
    <dbReference type="NCBI Taxonomy" id="75366"/>
    <lineage>
        <taxon>Eukaryota</taxon>
        <taxon>Metazoa</taxon>
        <taxon>Chordata</taxon>
        <taxon>Craniata</taxon>
        <taxon>Vertebrata</taxon>
        <taxon>Euteleostomi</taxon>
        <taxon>Actinopterygii</taxon>
        <taxon>Neopterygii</taxon>
        <taxon>Teleostei</taxon>
        <taxon>Ostariophysi</taxon>
        <taxon>Cypriniformes</taxon>
        <taxon>Cyprinidae</taxon>
        <taxon>Cyprininae</taxon>
        <taxon>Sinocyclocheilus</taxon>
    </lineage>
</organism>
<evidence type="ECO:0000313" key="4">
    <source>
        <dbReference type="Proteomes" id="UP000472262"/>
    </source>
</evidence>